<dbReference type="AlphaFoldDB" id="A0AAN6S6G3"/>
<comment type="caution">
    <text evidence="2">The sequence shown here is derived from an EMBL/GenBank/DDBJ whole genome shotgun (WGS) entry which is preliminary data.</text>
</comment>
<evidence type="ECO:0000256" key="1">
    <source>
        <dbReference type="SAM" id="MobiDB-lite"/>
    </source>
</evidence>
<dbReference type="Proteomes" id="UP001303473">
    <property type="component" value="Unassembled WGS sequence"/>
</dbReference>
<gene>
    <name evidence="2" type="ORF">QBC46DRAFT_423972</name>
</gene>
<feature type="region of interest" description="Disordered" evidence="1">
    <location>
        <begin position="1"/>
        <end position="53"/>
    </location>
</feature>
<keyword evidence="3" id="KW-1185">Reference proteome</keyword>
<protein>
    <submittedName>
        <fullName evidence="2">Uncharacterized protein</fullName>
    </submittedName>
</protein>
<proteinExistence type="predicted"/>
<evidence type="ECO:0000313" key="3">
    <source>
        <dbReference type="Proteomes" id="UP001303473"/>
    </source>
</evidence>
<dbReference type="EMBL" id="MU853770">
    <property type="protein sequence ID" value="KAK3942887.1"/>
    <property type="molecule type" value="Genomic_DNA"/>
</dbReference>
<sequence length="219" mass="23207">MPTASTSTTNSPPPVTGGDGSSRKRPLSARQSAPRPQKKRQKKKAPKKGTARAFPCRSCVTRAFKDPGHECVNQDNDGVACWDCSKGGHPCPAVPASCVDAVRHFWELNSSQETAGGSAWREAGNEARRQLRASGPAIGARPPTPAADLAPAAAAALGLCRQRGPSLEERSTRALESIAASLLPIAEAARLYNTATAKGKGKDEDEEDEDEYEDEEGEE</sequence>
<feature type="compositionally biased region" description="Acidic residues" evidence="1">
    <location>
        <begin position="204"/>
        <end position="219"/>
    </location>
</feature>
<feature type="compositionally biased region" description="Low complexity" evidence="1">
    <location>
        <begin position="1"/>
        <end position="10"/>
    </location>
</feature>
<feature type="region of interest" description="Disordered" evidence="1">
    <location>
        <begin position="195"/>
        <end position="219"/>
    </location>
</feature>
<name>A0AAN6S6G3_9PEZI</name>
<feature type="compositionally biased region" description="Basic residues" evidence="1">
    <location>
        <begin position="36"/>
        <end position="50"/>
    </location>
</feature>
<organism evidence="2 3">
    <name type="scientific">Diplogelasinospora grovesii</name>
    <dbReference type="NCBI Taxonomy" id="303347"/>
    <lineage>
        <taxon>Eukaryota</taxon>
        <taxon>Fungi</taxon>
        <taxon>Dikarya</taxon>
        <taxon>Ascomycota</taxon>
        <taxon>Pezizomycotina</taxon>
        <taxon>Sordariomycetes</taxon>
        <taxon>Sordariomycetidae</taxon>
        <taxon>Sordariales</taxon>
        <taxon>Diplogelasinosporaceae</taxon>
        <taxon>Diplogelasinospora</taxon>
    </lineage>
</organism>
<evidence type="ECO:0000313" key="2">
    <source>
        <dbReference type="EMBL" id="KAK3942887.1"/>
    </source>
</evidence>
<accession>A0AAN6S6G3</accession>
<reference evidence="3" key="1">
    <citation type="journal article" date="2023" name="Mol. Phylogenet. Evol.">
        <title>Genome-scale phylogeny and comparative genomics of the fungal order Sordariales.</title>
        <authorList>
            <person name="Hensen N."/>
            <person name="Bonometti L."/>
            <person name="Westerberg I."/>
            <person name="Brannstrom I.O."/>
            <person name="Guillou S."/>
            <person name="Cros-Aarteil S."/>
            <person name="Calhoun S."/>
            <person name="Haridas S."/>
            <person name="Kuo A."/>
            <person name="Mondo S."/>
            <person name="Pangilinan J."/>
            <person name="Riley R."/>
            <person name="LaButti K."/>
            <person name="Andreopoulos B."/>
            <person name="Lipzen A."/>
            <person name="Chen C."/>
            <person name="Yan M."/>
            <person name="Daum C."/>
            <person name="Ng V."/>
            <person name="Clum A."/>
            <person name="Steindorff A."/>
            <person name="Ohm R.A."/>
            <person name="Martin F."/>
            <person name="Silar P."/>
            <person name="Natvig D.O."/>
            <person name="Lalanne C."/>
            <person name="Gautier V."/>
            <person name="Ament-Velasquez S.L."/>
            <person name="Kruys A."/>
            <person name="Hutchinson M.I."/>
            <person name="Powell A.J."/>
            <person name="Barry K."/>
            <person name="Miller A.N."/>
            <person name="Grigoriev I.V."/>
            <person name="Debuchy R."/>
            <person name="Gladieux P."/>
            <person name="Hiltunen Thoren M."/>
            <person name="Johannesson H."/>
        </authorList>
    </citation>
    <scope>NUCLEOTIDE SEQUENCE [LARGE SCALE GENOMIC DNA]</scope>
    <source>
        <strain evidence="3">CBS 340.73</strain>
    </source>
</reference>